<dbReference type="PROSITE" id="PS51194">
    <property type="entry name" value="HELICASE_CTER"/>
    <property type="match status" value="1"/>
</dbReference>
<gene>
    <name evidence="2" type="ORF">HTAM1171_LOCUS12101</name>
</gene>
<accession>A0A7S2II46</accession>
<proteinExistence type="predicted"/>
<dbReference type="CDD" id="cd18787">
    <property type="entry name" value="SF2_C_DEAD"/>
    <property type="match status" value="1"/>
</dbReference>
<protein>
    <recommendedName>
        <fullName evidence="1">Helicase C-terminal domain-containing protein</fullName>
    </recommendedName>
</protein>
<dbReference type="Gene3D" id="3.40.50.300">
    <property type="entry name" value="P-loop containing nucleotide triphosphate hydrolases"/>
    <property type="match status" value="1"/>
</dbReference>
<dbReference type="AlphaFoldDB" id="A0A7S2II46"/>
<dbReference type="PANTHER" id="PTHR47958">
    <property type="entry name" value="ATP-DEPENDENT RNA HELICASE DBP3"/>
    <property type="match status" value="1"/>
</dbReference>
<dbReference type="InterPro" id="IPR001650">
    <property type="entry name" value="Helicase_C-like"/>
</dbReference>
<dbReference type="SUPFAM" id="SSF52540">
    <property type="entry name" value="P-loop containing nucleoside triphosphate hydrolases"/>
    <property type="match status" value="1"/>
</dbReference>
<dbReference type="SMART" id="SM00490">
    <property type="entry name" value="HELICc"/>
    <property type="match status" value="1"/>
</dbReference>
<sequence length="205" mass="22743">MPPEVERIAKRYLRHPAVVTIGDQDSGKNARIIQRVLFLSSPTQKEHALRDLLTRLARDEKIIVFVNEKKHADGVGRMVERIGRRCVVLHGGKTQEQREENLDLFRRGGVVLVGTDVAGRGLDIPDVTHVINYDVPSRSIENYCHRIGRTGRAGKEGHATSFITDADEGIMAPLKAYLESTRMPVPDRLARHPAAVSGVMGGNIQ</sequence>
<dbReference type="Pfam" id="PF00271">
    <property type="entry name" value="Helicase_C"/>
    <property type="match status" value="1"/>
</dbReference>
<name>A0A7S2II46_9STRA</name>
<organism evidence="2">
    <name type="scientific">Helicotheca tamesis</name>
    <dbReference type="NCBI Taxonomy" id="374047"/>
    <lineage>
        <taxon>Eukaryota</taxon>
        <taxon>Sar</taxon>
        <taxon>Stramenopiles</taxon>
        <taxon>Ochrophyta</taxon>
        <taxon>Bacillariophyta</taxon>
        <taxon>Mediophyceae</taxon>
        <taxon>Lithodesmiophycidae</taxon>
        <taxon>Lithodesmiales</taxon>
        <taxon>Lithodesmiaceae</taxon>
        <taxon>Helicotheca</taxon>
    </lineage>
</organism>
<reference evidence="2" key="1">
    <citation type="submission" date="2021-01" db="EMBL/GenBank/DDBJ databases">
        <authorList>
            <person name="Corre E."/>
            <person name="Pelletier E."/>
            <person name="Niang G."/>
            <person name="Scheremetjew M."/>
            <person name="Finn R."/>
            <person name="Kale V."/>
            <person name="Holt S."/>
            <person name="Cochrane G."/>
            <person name="Meng A."/>
            <person name="Brown T."/>
            <person name="Cohen L."/>
        </authorList>
    </citation>
    <scope>NUCLEOTIDE SEQUENCE</scope>
    <source>
        <strain evidence="2">CCMP826</strain>
    </source>
</reference>
<evidence type="ECO:0000313" key="2">
    <source>
        <dbReference type="EMBL" id="CAD9518652.1"/>
    </source>
</evidence>
<dbReference type="EMBL" id="HBGV01019484">
    <property type="protein sequence ID" value="CAD9518652.1"/>
    <property type="molecule type" value="Transcribed_RNA"/>
</dbReference>
<feature type="domain" description="Helicase C-terminal" evidence="1">
    <location>
        <begin position="48"/>
        <end position="197"/>
    </location>
</feature>
<dbReference type="InterPro" id="IPR027417">
    <property type="entry name" value="P-loop_NTPase"/>
</dbReference>
<evidence type="ECO:0000259" key="1">
    <source>
        <dbReference type="PROSITE" id="PS51194"/>
    </source>
</evidence>